<evidence type="ECO:0000256" key="1">
    <source>
        <dbReference type="ARBA" id="ARBA00005953"/>
    </source>
</evidence>
<dbReference type="RefSeq" id="WP_185675329.1">
    <property type="nucleotide sequence ID" value="NZ_JACHVB010000021.1"/>
</dbReference>
<dbReference type="Pfam" id="PF13279">
    <property type="entry name" value="4HBT_2"/>
    <property type="match status" value="1"/>
</dbReference>
<dbReference type="AlphaFoldDB" id="A0A842HCY4"/>
<dbReference type="EMBL" id="JACHVB010000021">
    <property type="protein sequence ID" value="MBC2594343.1"/>
    <property type="molecule type" value="Genomic_DNA"/>
</dbReference>
<dbReference type="PANTHER" id="PTHR31793:SF27">
    <property type="entry name" value="NOVEL THIOESTERASE SUPERFAMILY DOMAIN AND SAPOSIN A-TYPE DOMAIN CONTAINING PROTEIN (0610012H03RIK)"/>
    <property type="match status" value="1"/>
</dbReference>
<evidence type="ECO:0000313" key="3">
    <source>
        <dbReference type="EMBL" id="MBC2594343.1"/>
    </source>
</evidence>
<evidence type="ECO:0000313" key="4">
    <source>
        <dbReference type="Proteomes" id="UP000546464"/>
    </source>
</evidence>
<dbReference type="Proteomes" id="UP000546464">
    <property type="component" value="Unassembled WGS sequence"/>
</dbReference>
<sequence length="148" mass="16566">MAEPFIYRRRVDFAETDMAGIAHFSNYFRWMEAAESALLREIGVELTASDGTTDYGWPRVRASCSYHEPLRYGDELEIQLFVKAIKLKAVEYVAKCYTGTGEQRRHVATGKMTTVYVCKPTAGGPMRSLALPPAILEKLSPLAEEVLA</sequence>
<proteinExistence type="inferred from homology"/>
<keyword evidence="2" id="KW-0378">Hydrolase</keyword>
<comment type="similarity">
    <text evidence="1">Belongs to the 4-hydroxybenzoyl-CoA thioesterase family.</text>
</comment>
<dbReference type="PANTHER" id="PTHR31793">
    <property type="entry name" value="4-HYDROXYBENZOYL-COA THIOESTERASE FAMILY MEMBER"/>
    <property type="match status" value="1"/>
</dbReference>
<keyword evidence="4" id="KW-1185">Reference proteome</keyword>
<protein>
    <submittedName>
        <fullName evidence="3">Acyl-CoA thioesterase</fullName>
    </submittedName>
</protein>
<name>A0A842HCY4_9BACT</name>
<dbReference type="CDD" id="cd00586">
    <property type="entry name" value="4HBT"/>
    <property type="match status" value="1"/>
</dbReference>
<accession>A0A842HCY4</accession>
<dbReference type="InterPro" id="IPR029069">
    <property type="entry name" value="HotDog_dom_sf"/>
</dbReference>
<comment type="caution">
    <text evidence="3">The sequence shown here is derived from an EMBL/GenBank/DDBJ whole genome shotgun (WGS) entry which is preliminary data.</text>
</comment>
<evidence type="ECO:0000256" key="2">
    <source>
        <dbReference type="ARBA" id="ARBA00022801"/>
    </source>
</evidence>
<dbReference type="SUPFAM" id="SSF54637">
    <property type="entry name" value="Thioesterase/thiol ester dehydrase-isomerase"/>
    <property type="match status" value="1"/>
</dbReference>
<dbReference type="GO" id="GO:0047617">
    <property type="term" value="F:fatty acyl-CoA hydrolase activity"/>
    <property type="evidence" value="ECO:0007669"/>
    <property type="project" value="TreeGrafter"/>
</dbReference>
<organism evidence="3 4">
    <name type="scientific">Ruficoccus amylovorans</name>
    <dbReference type="NCBI Taxonomy" id="1804625"/>
    <lineage>
        <taxon>Bacteria</taxon>
        <taxon>Pseudomonadati</taxon>
        <taxon>Verrucomicrobiota</taxon>
        <taxon>Opitutia</taxon>
        <taxon>Puniceicoccales</taxon>
        <taxon>Cerasicoccaceae</taxon>
        <taxon>Ruficoccus</taxon>
    </lineage>
</organism>
<reference evidence="3 4" key="1">
    <citation type="submission" date="2020-07" db="EMBL/GenBank/DDBJ databases">
        <authorList>
            <person name="Feng X."/>
        </authorList>
    </citation>
    <scope>NUCLEOTIDE SEQUENCE [LARGE SCALE GENOMIC DNA]</scope>
    <source>
        <strain evidence="3 4">JCM31066</strain>
    </source>
</reference>
<dbReference type="Gene3D" id="3.10.129.10">
    <property type="entry name" value="Hotdog Thioesterase"/>
    <property type="match status" value="1"/>
</dbReference>
<gene>
    <name evidence="3" type="ORF">H5P28_08740</name>
</gene>
<dbReference type="InterPro" id="IPR050563">
    <property type="entry name" value="4-hydroxybenzoyl-CoA_TE"/>
</dbReference>